<dbReference type="Proteomes" id="UP000494163">
    <property type="component" value="Chromosome 2L"/>
</dbReference>
<feature type="active site" description="Proton acceptor" evidence="4">
    <location>
        <position position="375"/>
    </location>
</feature>
<dbReference type="STRING" id="30019.A0A0M3QUC3"/>
<evidence type="ECO:0000313" key="6">
    <source>
        <dbReference type="EMBL" id="ALC40413.1"/>
    </source>
</evidence>
<evidence type="ECO:0000256" key="1">
    <source>
        <dbReference type="ARBA" id="ARBA00005232"/>
    </source>
</evidence>
<reference evidence="6 7" key="1">
    <citation type="submission" date="2015-08" db="EMBL/GenBank/DDBJ databases">
        <title>Ancestral chromatin configuration constrains chromatin evolution on differentiating sex chromosomes in Drosophila.</title>
        <authorList>
            <person name="Zhou Q."/>
            <person name="Bachtrog D."/>
        </authorList>
    </citation>
    <scope>NUCLEOTIDE SEQUENCE [LARGE SCALE GENOMIC DNA]</scope>
    <source>
        <tissue evidence="6">Whole larvae</tissue>
    </source>
</reference>
<feature type="non-terminal residue" evidence="6">
    <location>
        <position position="1440"/>
    </location>
</feature>
<dbReference type="Gene3D" id="3.30.559.10">
    <property type="entry name" value="Chloramphenicol acetyltransferase-like domain"/>
    <property type="match status" value="2"/>
</dbReference>
<proteinExistence type="inferred from homology"/>
<gene>
    <name evidence="6" type="ORF">Dbus_chr2Lg2498</name>
</gene>
<evidence type="ECO:0000256" key="4">
    <source>
        <dbReference type="PIRSR" id="PIRSR600542-1"/>
    </source>
</evidence>
<dbReference type="PANTHER" id="PTHR22589">
    <property type="entry name" value="CARNITINE O-ACYLTRANSFERASE"/>
    <property type="match status" value="1"/>
</dbReference>
<dbReference type="InterPro" id="IPR039551">
    <property type="entry name" value="Cho/carn_acyl_trans"/>
</dbReference>
<feature type="domain" description="Choline/carnitine acyltransferase" evidence="5">
    <location>
        <begin position="814"/>
        <end position="1376"/>
    </location>
</feature>
<evidence type="ECO:0000256" key="2">
    <source>
        <dbReference type="ARBA" id="ARBA00022679"/>
    </source>
</evidence>
<dbReference type="OMA" id="PHINVED"/>
<comment type="similarity">
    <text evidence="1">Belongs to the carnitine/choline acetyltransferase family.</text>
</comment>
<dbReference type="OrthoDB" id="240216at2759"/>
<evidence type="ECO:0000313" key="7">
    <source>
        <dbReference type="Proteomes" id="UP000494163"/>
    </source>
</evidence>
<dbReference type="PROSITE" id="PS00440">
    <property type="entry name" value="ACYLTRANSF_C_2"/>
    <property type="match status" value="2"/>
</dbReference>
<name>A0A0M3QUC3_DROBS</name>
<evidence type="ECO:0000259" key="5">
    <source>
        <dbReference type="Pfam" id="PF00755"/>
    </source>
</evidence>
<accession>A0A0M3QUC3</accession>
<dbReference type="EMBL" id="CP012523">
    <property type="protein sequence ID" value="ALC40413.1"/>
    <property type="molecule type" value="Genomic_DNA"/>
</dbReference>
<dbReference type="SUPFAM" id="SSF52777">
    <property type="entry name" value="CoA-dependent acyltransferases"/>
    <property type="match status" value="4"/>
</dbReference>
<dbReference type="GO" id="GO:0019254">
    <property type="term" value="P:carnitine metabolic process, CoA-linked"/>
    <property type="evidence" value="ECO:0007669"/>
    <property type="project" value="TreeGrafter"/>
</dbReference>
<dbReference type="InterPro" id="IPR000542">
    <property type="entry name" value="Carn_acyl_trans"/>
</dbReference>
<evidence type="ECO:0000256" key="3">
    <source>
        <dbReference type="ARBA" id="ARBA00023315"/>
    </source>
</evidence>
<sequence length="1440" mass="163599">MAFETTAPNKNQVQRADEMRFLNSNKVVWNLTKLSVQKQSPNALIKLLPASYSTGKAGDGDSKAPQVPKQPKQELLKYHVLPLQETLDRFLLTVQPLLTPKEFKEQQKITENFKDNDGSKLQALLEAVGDTEKNWLAHRWLTNAYLKYRDPVTVYVSPGMTFPPQNFKDTNDYINYTATVIYGLGEFKKFVDDGKIPIVKMGKNELDNSQFGKVFGTCRIPKRIQDEIVYNPCSAYAVIIYKNNFFKLCMYDEDGEVLSSKVFADQIRGIMEEEKCVGIPYGILTTDNRDNWAEAYEQLNKSPVNAKAMKTIQGALFTVSLDECVAVEPKQQTTELILSLIHGGGSTVNAGNRWMDKTIQLVVNPNGNVGFTYEHSPAEGQPIAMMMDYVVKKMLDDPDYGKCGSDNCVCDPEKLKFAELNPCVEQWMFYAKRNVDALVKNLQMYVLKFKCYGKGFIKQQKLGPDSFVQIALQLAFYRMHKVPAAQYESAHLRIFENGRTETIRSCSNESVKFSIGMDNEKLDNATRIKLLREAVNSHQQYTRLALQGRGVDRHLLGLKLMAQENNLPIPEFYSSPGYTKSLHFRMSTSQVATLYDAFMGYGPATEDGYACCYNPREDDIILAISSWRKNMETDPLKFAAALEKAFSDMRDLLQTCPPPEKEKPKSKFMRAIAERLHHTSARYQSNVKSKEPANEPRSLPMRLQGIAERIGNYFRRKPKLQPNNLFQKHDLETTRVPGNYLSCLGESDQSLNLIAQVSASSTDVAANQGVVKATLTDGHAGTGTYCVSGCISATEASPATPVAVQLPQKLLVYPVLPLQDTLERYLCSIQPFFKRKAFVREQALTLEFLHKRGKKLQALLEAAAVKEKNWLTERWTKATFLRYRAPLPVFSSPCMAFPPREFLHSVEYADFTAKVIYGMCEVKQMIDRNQLPVQRMDHYELDNSQFRNVFGTVRIPRQECDLLEQCNSNYVVVIHKNHFYRLPVYNRLGLILDVRQLRQQLLDILECNCHKGPAIGLLTQDTRCNWAEAHEILERYPCNCEVIHHIERSLFTVCLDEFVPARRGMFRTVQAEQLLYGGGHNVNSANRWMDKTLQLIVNPNGMAGICYEHAPADCQPVAMIIDYVEKKLCDPEYGYDCNAFDISDYAEPLYFEPIGDCVDLWLSTAQRNMDKISERIKLHVFKFEDYGRCLIQSQGISPDSYLQMALQLAYFRLHKELPAQLESAHLRIFRCGRTEGIRSTSNQSLCFLRAMTSTDYSLQNRFNALRCAADTHQMQTKQALRGRAIDRHLFGLRQMAREHGQPMPQFFCSEGYVRSSDYRIASSQVSTPHDAFMAFGPLSSSGYGCSYNPREHDVIFALSAWQLKPHINVEDYGRAIDTALMDMKQLMLDVGGPCAAQAASACVKTRATVELMSTLRYFYIADNPDNDDDDDNCAERVLDI</sequence>
<organism evidence="6 7">
    <name type="scientific">Drosophila busckii</name>
    <name type="common">Fruit fly</name>
    <dbReference type="NCBI Taxonomy" id="30019"/>
    <lineage>
        <taxon>Eukaryota</taxon>
        <taxon>Metazoa</taxon>
        <taxon>Ecdysozoa</taxon>
        <taxon>Arthropoda</taxon>
        <taxon>Hexapoda</taxon>
        <taxon>Insecta</taxon>
        <taxon>Pterygota</taxon>
        <taxon>Neoptera</taxon>
        <taxon>Endopterygota</taxon>
        <taxon>Diptera</taxon>
        <taxon>Brachycera</taxon>
        <taxon>Muscomorpha</taxon>
        <taxon>Ephydroidea</taxon>
        <taxon>Drosophilidae</taxon>
        <taxon>Drosophila</taxon>
    </lineage>
</organism>
<dbReference type="InterPro" id="IPR023213">
    <property type="entry name" value="CAT-like_dom_sf"/>
</dbReference>
<keyword evidence="3" id="KW-0012">Acyltransferase</keyword>
<protein>
    <submittedName>
        <fullName evidence="6">CG5265</fullName>
    </submittedName>
</protein>
<feature type="domain" description="Choline/carnitine acyltransferase" evidence="5">
    <location>
        <begin position="80"/>
        <end position="644"/>
    </location>
</feature>
<keyword evidence="7" id="KW-1185">Reference proteome</keyword>
<dbReference type="InterPro" id="IPR042231">
    <property type="entry name" value="Cho/carn_acyl_trans_2"/>
</dbReference>
<dbReference type="Pfam" id="PF00755">
    <property type="entry name" value="Carn_acyltransf"/>
    <property type="match status" value="2"/>
</dbReference>
<dbReference type="PANTHER" id="PTHR22589:SF103">
    <property type="entry name" value="CARNITINE O-ACETYL-TRANSFERASE, ISOFORM A-RELATED"/>
    <property type="match status" value="1"/>
</dbReference>
<keyword evidence="2" id="KW-0808">Transferase</keyword>
<dbReference type="Gene3D" id="3.30.559.70">
    <property type="entry name" value="Choline/Carnitine o-acyltransferase, domain 2"/>
    <property type="match status" value="2"/>
</dbReference>
<dbReference type="GO" id="GO:0005777">
    <property type="term" value="C:peroxisome"/>
    <property type="evidence" value="ECO:0007669"/>
    <property type="project" value="TreeGrafter"/>
</dbReference>
<dbReference type="GO" id="GO:0004092">
    <property type="term" value="F:carnitine O-acetyltransferase activity"/>
    <property type="evidence" value="ECO:0007669"/>
    <property type="project" value="TreeGrafter"/>
</dbReference>
<dbReference type="FunFam" id="3.30.559.70:FF:000010">
    <property type="entry name" value="Carnitine O-Acetyl-Transferase, isoform B"/>
    <property type="match status" value="2"/>
</dbReference>